<accession>A0A7W6H0V1</accession>
<dbReference type="CDD" id="cd02440">
    <property type="entry name" value="AdoMet_MTases"/>
    <property type="match status" value="1"/>
</dbReference>
<dbReference type="InterPro" id="IPR029063">
    <property type="entry name" value="SAM-dependent_MTases_sf"/>
</dbReference>
<dbReference type="Pfam" id="PF01135">
    <property type="entry name" value="PCMT"/>
    <property type="match status" value="1"/>
</dbReference>
<reference evidence="4 5" key="1">
    <citation type="submission" date="2020-08" db="EMBL/GenBank/DDBJ databases">
        <title>Genomic Encyclopedia of Type Strains, Phase IV (KMG-IV): sequencing the most valuable type-strain genomes for metagenomic binning, comparative biology and taxonomic classification.</title>
        <authorList>
            <person name="Goeker M."/>
        </authorList>
    </citation>
    <scope>NUCLEOTIDE SEQUENCE [LARGE SCALE GENOMIC DNA]</scope>
    <source>
        <strain evidence="4 5">DSM 102234</strain>
    </source>
</reference>
<dbReference type="AlphaFoldDB" id="A0A7W6H0V1"/>
<evidence type="ECO:0000313" key="4">
    <source>
        <dbReference type="EMBL" id="MBB3993049.1"/>
    </source>
</evidence>
<dbReference type="SUPFAM" id="SSF53335">
    <property type="entry name" value="S-adenosyl-L-methionine-dependent methyltransferases"/>
    <property type="match status" value="1"/>
</dbReference>
<keyword evidence="4" id="KW-0808">Transferase</keyword>
<proteinExistence type="inferred from homology"/>
<organism evidence="4 5">
    <name type="scientific">Sulfitobacter undariae</name>
    <dbReference type="NCBI Taxonomy" id="1563671"/>
    <lineage>
        <taxon>Bacteria</taxon>
        <taxon>Pseudomonadati</taxon>
        <taxon>Pseudomonadota</taxon>
        <taxon>Alphaproteobacteria</taxon>
        <taxon>Rhodobacterales</taxon>
        <taxon>Roseobacteraceae</taxon>
        <taxon>Sulfitobacter</taxon>
    </lineage>
</organism>
<dbReference type="EMBL" id="JACIEI010000001">
    <property type="protein sequence ID" value="MBB3993049.1"/>
    <property type="molecule type" value="Genomic_DNA"/>
</dbReference>
<evidence type="ECO:0000256" key="1">
    <source>
        <dbReference type="ARBA" id="ARBA00005369"/>
    </source>
</evidence>
<dbReference type="PANTHER" id="PTHR11579">
    <property type="entry name" value="PROTEIN-L-ISOASPARTATE O-METHYLTRANSFERASE"/>
    <property type="match status" value="1"/>
</dbReference>
<dbReference type="GO" id="GO:0032259">
    <property type="term" value="P:methylation"/>
    <property type="evidence" value="ECO:0007669"/>
    <property type="project" value="UniProtKB-KW"/>
</dbReference>
<dbReference type="Gene3D" id="3.40.50.150">
    <property type="entry name" value="Vaccinia Virus protein VP39"/>
    <property type="match status" value="1"/>
</dbReference>
<dbReference type="PANTHER" id="PTHR11579:SF18">
    <property type="entry name" value="PROTEIN-L-ISOASPARTATE O-METHYLTRANSFERASE"/>
    <property type="match status" value="1"/>
</dbReference>
<comment type="caution">
    <text evidence="4">The sequence shown here is derived from an EMBL/GenBank/DDBJ whole genome shotgun (WGS) entry which is preliminary data.</text>
</comment>
<evidence type="ECO:0000256" key="3">
    <source>
        <dbReference type="ARBA" id="ARBA00030757"/>
    </source>
</evidence>
<protein>
    <recommendedName>
        <fullName evidence="2">Protein-L-isoaspartate O-methyltransferase</fullName>
    </recommendedName>
    <alternativeName>
        <fullName evidence="3">Protein L-isoaspartyl methyltransferase</fullName>
    </alternativeName>
</protein>
<dbReference type="InterPro" id="IPR000682">
    <property type="entry name" value="PCMT"/>
</dbReference>
<keyword evidence="4" id="KW-0489">Methyltransferase</keyword>
<dbReference type="GO" id="GO:0004719">
    <property type="term" value="F:protein-L-isoaspartate (D-aspartate) O-methyltransferase activity"/>
    <property type="evidence" value="ECO:0007669"/>
    <property type="project" value="InterPro"/>
</dbReference>
<dbReference type="RefSeq" id="WP_184562684.1">
    <property type="nucleotide sequence ID" value="NZ_JACIEI010000001.1"/>
</dbReference>
<dbReference type="GO" id="GO:0005737">
    <property type="term" value="C:cytoplasm"/>
    <property type="evidence" value="ECO:0007669"/>
    <property type="project" value="TreeGrafter"/>
</dbReference>
<gene>
    <name evidence="4" type="ORF">GGR95_000668</name>
</gene>
<comment type="similarity">
    <text evidence="1">Belongs to the methyltransferase superfamily. L-isoaspartyl/D-aspartyl protein methyltransferase family.</text>
</comment>
<sequence length="217" mass="23082">MTDFSKRRTMMVDTQVRPSDVTKFPIIEAMLTVAREDFVPVAKREAAYVGENLDLGQGRMLLEPRTLAKMLDALAIGGDELVLDVACGLGYSTAVIARMAQAVVAVEQDADMAREAQDALMAAGADNAVVQEAVLSEGAPQHGPYDVIVLQGGVVDIPTALTDQLKEGGRIAALFMDGALGEVRLGYKRAGKVSWRLGFNATAPVLPGFGKETVFSL</sequence>
<evidence type="ECO:0000313" key="5">
    <source>
        <dbReference type="Proteomes" id="UP000530268"/>
    </source>
</evidence>
<dbReference type="Proteomes" id="UP000530268">
    <property type="component" value="Unassembled WGS sequence"/>
</dbReference>
<evidence type="ECO:0000256" key="2">
    <source>
        <dbReference type="ARBA" id="ARBA00013346"/>
    </source>
</evidence>
<keyword evidence="5" id="KW-1185">Reference proteome</keyword>
<name>A0A7W6H0V1_9RHOB</name>